<dbReference type="OrthoDB" id="348500at2759"/>
<name>U6MMA8_9EIME</name>
<gene>
    <name evidence="3" type="ORF">ENH_00046180</name>
</gene>
<dbReference type="PANTHER" id="PTHR47219:SF9">
    <property type="entry name" value="GTPASE ACTIVATING PROTEIN AND CENTROSOME-ASSOCIATED, ISOFORM B"/>
    <property type="match status" value="1"/>
</dbReference>
<dbReference type="InterPro" id="IPR000195">
    <property type="entry name" value="Rab-GAP-TBC_dom"/>
</dbReference>
<dbReference type="SUPFAM" id="SSF47923">
    <property type="entry name" value="Ypt/Rab-GAP domain of gyp1p"/>
    <property type="match status" value="2"/>
</dbReference>
<dbReference type="GO" id="GO:0031267">
    <property type="term" value="F:small GTPase binding"/>
    <property type="evidence" value="ECO:0007669"/>
    <property type="project" value="TreeGrafter"/>
</dbReference>
<dbReference type="Proteomes" id="UP000030754">
    <property type="component" value="Unassembled WGS sequence"/>
</dbReference>
<dbReference type="Pfam" id="PF00566">
    <property type="entry name" value="RabGAP-TBC"/>
    <property type="match status" value="1"/>
</dbReference>
<evidence type="ECO:0000256" key="1">
    <source>
        <dbReference type="SAM" id="MobiDB-lite"/>
    </source>
</evidence>
<reference evidence="3" key="2">
    <citation type="submission" date="2013-10" db="EMBL/GenBank/DDBJ databases">
        <authorList>
            <person name="Aslett M."/>
        </authorList>
    </citation>
    <scope>NUCLEOTIDE SEQUENCE [LARGE SCALE GENOMIC DNA]</scope>
    <source>
        <strain evidence="3">Houghton</strain>
    </source>
</reference>
<dbReference type="EMBL" id="HG722831">
    <property type="protein sequence ID" value="CDJ63574.1"/>
    <property type="molecule type" value="Genomic_DNA"/>
</dbReference>
<keyword evidence="4" id="KW-1185">Reference proteome</keyword>
<dbReference type="InterPro" id="IPR050302">
    <property type="entry name" value="Rab_GAP_TBC_domain"/>
</dbReference>
<feature type="compositionally biased region" description="Low complexity" evidence="1">
    <location>
        <begin position="347"/>
        <end position="356"/>
    </location>
</feature>
<dbReference type="PANTHER" id="PTHR47219">
    <property type="entry name" value="RAB GTPASE-ACTIVATING PROTEIN 1-LIKE"/>
    <property type="match status" value="1"/>
</dbReference>
<dbReference type="GO" id="GO:0005096">
    <property type="term" value="F:GTPase activator activity"/>
    <property type="evidence" value="ECO:0007669"/>
    <property type="project" value="TreeGrafter"/>
</dbReference>
<feature type="compositionally biased region" description="Polar residues" evidence="1">
    <location>
        <begin position="327"/>
        <end position="336"/>
    </location>
</feature>
<dbReference type="InterPro" id="IPR035969">
    <property type="entry name" value="Rab-GAP_TBC_sf"/>
</dbReference>
<feature type="compositionally biased region" description="Polar residues" evidence="1">
    <location>
        <begin position="395"/>
        <end position="407"/>
    </location>
</feature>
<evidence type="ECO:0000259" key="2">
    <source>
        <dbReference type="PROSITE" id="PS50086"/>
    </source>
</evidence>
<dbReference type="AlphaFoldDB" id="U6MMA8"/>
<feature type="domain" description="Rab-GAP TBC" evidence="2">
    <location>
        <begin position="95"/>
        <end position="281"/>
    </location>
</feature>
<evidence type="ECO:0000313" key="3">
    <source>
        <dbReference type="EMBL" id="CDJ63574.1"/>
    </source>
</evidence>
<dbReference type="PROSITE" id="PS50086">
    <property type="entry name" value="TBC_RABGAP"/>
    <property type="match status" value="1"/>
</dbReference>
<feature type="region of interest" description="Disordered" evidence="1">
    <location>
        <begin position="386"/>
        <end position="408"/>
    </location>
</feature>
<feature type="region of interest" description="Disordered" evidence="1">
    <location>
        <begin position="325"/>
        <end position="370"/>
    </location>
</feature>
<proteinExistence type="predicted"/>
<dbReference type="Gene3D" id="1.10.472.80">
    <property type="entry name" value="Ypt/Rab-GAP domain of gyp1p, domain 3"/>
    <property type="match status" value="1"/>
</dbReference>
<accession>U6MMA8</accession>
<dbReference type="SMART" id="SM00164">
    <property type="entry name" value="TBC"/>
    <property type="match status" value="1"/>
</dbReference>
<sequence>MTASARGLSDDAAVTAAGGCLPSGTTASFIGALHPSDYCLNRALRLWALVSPKATKRLVRLLTDGDRAACSCVCKTWRKALLSPHLLSAGFGLRGFPVAFRGYFYRCSLLEEMQHETYADYQAACVAAPAALSEEIARDCHRTFPELPFFKDKAMQQSLHRVLLACASRHDGVGYCQGMNYLGGLFLYALQDEFEAYRCFVSLLQKWGLQRLYATDLTAIKSLTFAFERIMEAFLPQLREHFASVGIRGEAYLLQWLLPVFAADFPISLSLRVLDLLALGGMKRLLQAALALLDAIQEPLLSMGPEEALPFIMAAAAAAPFAASKAKNQQQKTRAASSGGAPRSHQQKTQQHAPQQAREDRLRQQRKQLPWYRQVSLPRRSCSQEIEMQEKQQHKQNIPTPDGSSELTPGEAWLLQRMQRFHVTNKMIETLERVFFDNKDCRLCIEPGNATASSTAAAAAGPLACVTRKTEVPLCPHKLLP</sequence>
<evidence type="ECO:0000313" key="4">
    <source>
        <dbReference type="Proteomes" id="UP000030754"/>
    </source>
</evidence>
<dbReference type="Gene3D" id="1.10.8.270">
    <property type="entry name" value="putative rabgap domain of human tbc1 domain family member 14 like domains"/>
    <property type="match status" value="1"/>
</dbReference>
<dbReference type="RefSeq" id="XP_013440936.1">
    <property type="nucleotide sequence ID" value="XM_013585482.1"/>
</dbReference>
<protein>
    <submittedName>
        <fullName evidence="3">TBC domain-containing protein, putative</fullName>
    </submittedName>
</protein>
<dbReference type="GeneID" id="25474774"/>
<organism evidence="3 4">
    <name type="scientific">Eimeria necatrix</name>
    <dbReference type="NCBI Taxonomy" id="51315"/>
    <lineage>
        <taxon>Eukaryota</taxon>
        <taxon>Sar</taxon>
        <taxon>Alveolata</taxon>
        <taxon>Apicomplexa</taxon>
        <taxon>Conoidasida</taxon>
        <taxon>Coccidia</taxon>
        <taxon>Eucoccidiorida</taxon>
        <taxon>Eimeriorina</taxon>
        <taxon>Eimeriidae</taxon>
        <taxon>Eimeria</taxon>
    </lineage>
</organism>
<dbReference type="VEuPathDB" id="ToxoDB:ENH_00046180"/>
<reference evidence="3" key="1">
    <citation type="submission" date="2013-10" db="EMBL/GenBank/DDBJ databases">
        <title>Genomic analysis of the causative agents of coccidiosis in chickens.</title>
        <authorList>
            <person name="Reid A.J."/>
            <person name="Blake D."/>
            <person name="Billington K."/>
            <person name="Browne H."/>
            <person name="Dunn M."/>
            <person name="Hung S."/>
            <person name="Kawahara F."/>
            <person name="Miranda-Saavedra D."/>
            <person name="Mourier T."/>
            <person name="Nagra H."/>
            <person name="Otto T.D."/>
            <person name="Rawlings N."/>
            <person name="Sanchez A."/>
            <person name="Sanders M."/>
            <person name="Subramaniam C."/>
            <person name="Tay Y."/>
            <person name="Dear P."/>
            <person name="Doerig C."/>
            <person name="Gruber A."/>
            <person name="Parkinson J."/>
            <person name="Shirley M."/>
            <person name="Wan K.L."/>
            <person name="Berriman M."/>
            <person name="Tomley F."/>
            <person name="Pain A."/>
        </authorList>
    </citation>
    <scope>NUCLEOTIDE SEQUENCE [LARGE SCALE GENOMIC DNA]</scope>
    <source>
        <strain evidence="3">Houghton</strain>
    </source>
</reference>